<dbReference type="Pfam" id="PF00092">
    <property type="entry name" value="VWA"/>
    <property type="match status" value="1"/>
</dbReference>
<feature type="signal peptide" evidence="11">
    <location>
        <begin position="1"/>
        <end position="24"/>
    </location>
</feature>
<accession>A0A9D3LTW9</accession>
<organism evidence="14 15">
    <name type="scientific">Anguilla anguilla</name>
    <name type="common">European freshwater eel</name>
    <name type="synonym">Muraena anguilla</name>
    <dbReference type="NCBI Taxonomy" id="7936"/>
    <lineage>
        <taxon>Eukaryota</taxon>
        <taxon>Metazoa</taxon>
        <taxon>Chordata</taxon>
        <taxon>Craniata</taxon>
        <taxon>Vertebrata</taxon>
        <taxon>Euteleostomi</taxon>
        <taxon>Actinopterygii</taxon>
        <taxon>Neopterygii</taxon>
        <taxon>Teleostei</taxon>
        <taxon>Anguilliformes</taxon>
        <taxon>Anguillidae</taxon>
        <taxon>Anguilla</taxon>
    </lineage>
</organism>
<keyword evidence="4" id="KW-0597">Phosphoprotein</keyword>
<keyword evidence="15" id="KW-1185">Reference proteome</keyword>
<dbReference type="PANTHER" id="PTHR24020">
    <property type="entry name" value="COLLAGEN ALPHA"/>
    <property type="match status" value="1"/>
</dbReference>
<proteinExistence type="predicted"/>
<dbReference type="Gene3D" id="2.60.40.10">
    <property type="entry name" value="Immunoglobulins"/>
    <property type="match status" value="2"/>
</dbReference>
<dbReference type="EMBL" id="JAFIRN010000014">
    <property type="protein sequence ID" value="KAG5835584.1"/>
    <property type="molecule type" value="Genomic_DNA"/>
</dbReference>
<dbReference type="InterPro" id="IPR036465">
    <property type="entry name" value="vWFA_dom_sf"/>
</dbReference>
<dbReference type="SMART" id="SM00060">
    <property type="entry name" value="FN3"/>
    <property type="match status" value="2"/>
</dbReference>
<dbReference type="InterPro" id="IPR013783">
    <property type="entry name" value="Ig-like_fold"/>
</dbReference>
<dbReference type="GO" id="GO:0005604">
    <property type="term" value="C:basement membrane"/>
    <property type="evidence" value="ECO:0007669"/>
    <property type="project" value="UniProtKB-SubCell"/>
</dbReference>
<evidence type="ECO:0000256" key="9">
    <source>
        <dbReference type="ARBA" id="ARBA00029542"/>
    </source>
</evidence>
<evidence type="ECO:0000259" key="13">
    <source>
        <dbReference type="PROSITE" id="PS50853"/>
    </source>
</evidence>
<dbReference type="CDD" id="cd00063">
    <property type="entry name" value="FN3"/>
    <property type="match status" value="2"/>
</dbReference>
<dbReference type="InterPro" id="IPR050525">
    <property type="entry name" value="ECM_Assembly_Org"/>
</dbReference>
<comment type="function">
    <text evidence="10">Promotes matrix assembly. Involved in the organization of skeletal muscles and in the formation of neuromuscular junctions.</text>
</comment>
<evidence type="ECO:0000256" key="4">
    <source>
        <dbReference type="ARBA" id="ARBA00022553"/>
    </source>
</evidence>
<dbReference type="InterPro" id="IPR002035">
    <property type="entry name" value="VWF_A"/>
</dbReference>
<keyword evidence="3" id="KW-0272">Extracellular matrix</keyword>
<dbReference type="InterPro" id="IPR003961">
    <property type="entry name" value="FN3_dom"/>
</dbReference>
<feature type="chain" id="PRO_5038519883" description="von Willebrand factor A domain-containing protein 1" evidence="11">
    <location>
        <begin position="25"/>
        <end position="448"/>
    </location>
</feature>
<name>A0A9D3LTW9_ANGAN</name>
<evidence type="ECO:0000256" key="2">
    <source>
        <dbReference type="ARBA" id="ARBA00022525"/>
    </source>
</evidence>
<evidence type="ECO:0000256" key="10">
    <source>
        <dbReference type="ARBA" id="ARBA00046169"/>
    </source>
</evidence>
<dbReference type="PANTHER" id="PTHR24020:SF77">
    <property type="entry name" value="VON WILLEBRAND FACTOR A DOMAIN-CONTAINING PROTEIN 1"/>
    <property type="match status" value="1"/>
</dbReference>
<keyword evidence="2" id="KW-0964">Secreted</keyword>
<dbReference type="SUPFAM" id="SSF49265">
    <property type="entry name" value="Fibronectin type III"/>
    <property type="match status" value="1"/>
</dbReference>
<protein>
    <recommendedName>
        <fullName evidence="9">von Willebrand factor A domain-containing protein 1</fullName>
    </recommendedName>
</protein>
<dbReference type="InterPro" id="IPR036116">
    <property type="entry name" value="FN3_sf"/>
</dbReference>
<evidence type="ECO:0000256" key="1">
    <source>
        <dbReference type="ARBA" id="ARBA00004302"/>
    </source>
</evidence>
<evidence type="ECO:0000256" key="6">
    <source>
        <dbReference type="ARBA" id="ARBA00022737"/>
    </source>
</evidence>
<gene>
    <name evidence="14" type="ORF">ANANG_G00245550</name>
</gene>
<keyword evidence="8" id="KW-1015">Disulfide bond</keyword>
<dbReference type="PROSITE" id="PS50853">
    <property type="entry name" value="FN3"/>
    <property type="match status" value="1"/>
</dbReference>
<reference evidence="14" key="1">
    <citation type="submission" date="2021-01" db="EMBL/GenBank/DDBJ databases">
        <title>A chromosome-scale assembly of European eel, Anguilla anguilla.</title>
        <authorList>
            <person name="Henkel C."/>
            <person name="Jong-Raadsen S.A."/>
            <person name="Dufour S."/>
            <person name="Weltzien F.-A."/>
            <person name="Palstra A.P."/>
            <person name="Pelster B."/>
            <person name="Spaink H.P."/>
            <person name="Van Den Thillart G.E."/>
            <person name="Jansen H."/>
            <person name="Zahm M."/>
            <person name="Klopp C."/>
            <person name="Cedric C."/>
            <person name="Louis A."/>
            <person name="Berthelot C."/>
            <person name="Parey E."/>
            <person name="Roest Crollius H."/>
            <person name="Montfort J."/>
            <person name="Robinson-Rechavi M."/>
            <person name="Bucao C."/>
            <person name="Bouchez O."/>
            <person name="Gislard M."/>
            <person name="Lluch J."/>
            <person name="Milhes M."/>
            <person name="Lampietro C."/>
            <person name="Lopez Roques C."/>
            <person name="Donnadieu C."/>
            <person name="Braasch I."/>
            <person name="Desvignes T."/>
            <person name="Postlethwait J."/>
            <person name="Bobe J."/>
            <person name="Guiguen Y."/>
            <person name="Dirks R."/>
        </authorList>
    </citation>
    <scope>NUCLEOTIDE SEQUENCE</scope>
    <source>
        <strain evidence="14">Tag_6206</strain>
        <tissue evidence="14">Liver</tissue>
    </source>
</reference>
<dbReference type="AlphaFoldDB" id="A0A9D3LTW9"/>
<dbReference type="PROSITE" id="PS50234">
    <property type="entry name" value="VWFA"/>
    <property type="match status" value="1"/>
</dbReference>
<evidence type="ECO:0000256" key="5">
    <source>
        <dbReference type="ARBA" id="ARBA00022729"/>
    </source>
</evidence>
<keyword evidence="5 11" id="KW-0732">Signal</keyword>
<dbReference type="Pfam" id="PF00041">
    <property type="entry name" value="fn3"/>
    <property type="match status" value="1"/>
</dbReference>
<evidence type="ECO:0000313" key="15">
    <source>
        <dbReference type="Proteomes" id="UP001044222"/>
    </source>
</evidence>
<evidence type="ECO:0000256" key="8">
    <source>
        <dbReference type="ARBA" id="ARBA00023157"/>
    </source>
</evidence>
<evidence type="ECO:0000256" key="3">
    <source>
        <dbReference type="ARBA" id="ARBA00022530"/>
    </source>
</evidence>
<feature type="domain" description="Fibronectin type-III" evidence="13">
    <location>
        <begin position="299"/>
        <end position="388"/>
    </location>
</feature>
<comment type="subcellular location">
    <subcellularLocation>
        <location evidence="1">Secreted</location>
        <location evidence="1">Extracellular space</location>
        <location evidence="1">Extracellular matrix</location>
        <location evidence="1">Basement membrane</location>
    </subcellularLocation>
</comment>
<keyword evidence="6" id="KW-0677">Repeat</keyword>
<sequence>MLLMEGWITLIVVLGGVILRPTSTQNAIPETVLNCCEGDILFLLDSSGSVSSYEHYHMIQFLSQLLQPFSLGPDQVRVALLQVGTEPHLEFGFEAHSTHRSLQGALSRIAPLQGDTNTEAALRLAREQVLVPGGVGGARAGIPRVLVWLTDGVQPGAVEGPMIQLKQEGVAILAVSTGYGDYQVLREVVTQPDNAHLYFVDIDHVSIITKDLRGAIIELIRAERLQVRDVTSSSAVLQWRPVLSGGTGYYNIPPGDSTWAELTGLREDTWYRATLEPQSNVDFLKPLSVNFTTLPEVLSPTTVTVTESNTSSLKVSWGPLQPNSVLRYEVEYGALPRGEVRVVTAGPDQSSAILTQLQPNTEYLVTVSALHSTGRQRAMSVRVCTQEELPALQDLELTTVGSDSVQDSPWRGTVLHCTELLRSRNLGPRVIQFCLSTQEPDYSDAVIE</sequence>
<evidence type="ECO:0000256" key="11">
    <source>
        <dbReference type="SAM" id="SignalP"/>
    </source>
</evidence>
<comment type="caution">
    <text evidence="14">The sequence shown here is derived from an EMBL/GenBank/DDBJ whole genome shotgun (WGS) entry which is preliminary data.</text>
</comment>
<dbReference type="SMART" id="SM00327">
    <property type="entry name" value="VWA"/>
    <property type="match status" value="1"/>
</dbReference>
<evidence type="ECO:0000259" key="12">
    <source>
        <dbReference type="PROSITE" id="PS50234"/>
    </source>
</evidence>
<dbReference type="PRINTS" id="PR00453">
    <property type="entry name" value="VWFADOMAIN"/>
</dbReference>
<dbReference type="Proteomes" id="UP001044222">
    <property type="component" value="Chromosome 14"/>
</dbReference>
<dbReference type="Gene3D" id="3.40.50.410">
    <property type="entry name" value="von Willebrand factor, type A domain"/>
    <property type="match status" value="1"/>
</dbReference>
<dbReference type="SUPFAM" id="SSF53300">
    <property type="entry name" value="vWA-like"/>
    <property type="match status" value="1"/>
</dbReference>
<evidence type="ECO:0000256" key="7">
    <source>
        <dbReference type="ARBA" id="ARBA00022869"/>
    </source>
</evidence>
<evidence type="ECO:0000313" key="14">
    <source>
        <dbReference type="EMBL" id="KAG5835584.1"/>
    </source>
</evidence>
<feature type="domain" description="VWFA" evidence="12">
    <location>
        <begin position="39"/>
        <end position="216"/>
    </location>
</feature>
<keyword evidence="7" id="KW-0084">Basement membrane</keyword>